<reference evidence="1 2" key="1">
    <citation type="submission" date="2016-11" db="EMBL/GenBank/DDBJ databases">
        <authorList>
            <person name="Jaros S."/>
            <person name="Januszkiewicz K."/>
            <person name="Wedrychowicz H."/>
        </authorList>
    </citation>
    <scope>NUCLEOTIDE SEQUENCE [LARGE SCALE GENOMIC DNA]</scope>
    <source>
        <strain evidence="1 2">DSM 14214</strain>
    </source>
</reference>
<dbReference type="InterPro" id="IPR014825">
    <property type="entry name" value="DNA_alkylation"/>
</dbReference>
<dbReference type="AlphaFoldDB" id="A0A1M6K8Z5"/>
<dbReference type="Pfam" id="PF08713">
    <property type="entry name" value="DNA_alkylation"/>
    <property type="match status" value="1"/>
</dbReference>
<sequence>MQAMPERWTPETYNDFLAELKQEADEAYRLFNEKLLASELPTLGLRLPFLRKTAKAIAKGDPNGFLAVCGKTYHEERLLYGLVAAELPYADFLPHSDKMAKFLVENWAICDTFCSSLKKVLSHKADKAHYFRYISVYLSSLNPWTVRVWLIVMLHHYLTPTTINTVLTRTLAVDSDFYYVRMAQAWLMAEAWVKFPEETKKAVLAANLDPWVFRKFVQKARESRRVSDEDKEYLKSLLS</sequence>
<dbReference type="PANTHER" id="PTHR34070:SF1">
    <property type="entry name" value="DNA ALKYLATION REPAIR PROTEIN"/>
    <property type="match status" value="1"/>
</dbReference>
<dbReference type="Proteomes" id="UP000183975">
    <property type="component" value="Unassembled WGS sequence"/>
</dbReference>
<dbReference type="OrthoDB" id="9784740at2"/>
<dbReference type="EMBL" id="FRAH01000003">
    <property type="protein sequence ID" value="SHJ55436.1"/>
    <property type="molecule type" value="Genomic_DNA"/>
</dbReference>
<name>A0A1M6K8Z5_9FIRM</name>
<proteinExistence type="predicted"/>
<dbReference type="Gene3D" id="1.25.10.90">
    <property type="match status" value="1"/>
</dbReference>
<evidence type="ECO:0000313" key="1">
    <source>
        <dbReference type="EMBL" id="SHJ55436.1"/>
    </source>
</evidence>
<dbReference type="SUPFAM" id="SSF48371">
    <property type="entry name" value="ARM repeat"/>
    <property type="match status" value="1"/>
</dbReference>
<dbReference type="CDD" id="cd06561">
    <property type="entry name" value="AlkD_like"/>
    <property type="match status" value="1"/>
</dbReference>
<dbReference type="InterPro" id="IPR016024">
    <property type="entry name" value="ARM-type_fold"/>
</dbReference>
<accession>A0A1M6K8Z5</accession>
<keyword evidence="2" id="KW-1185">Reference proteome</keyword>
<protein>
    <submittedName>
        <fullName evidence="1">3-methyladenine DNA glycosylase AlkD</fullName>
    </submittedName>
</protein>
<gene>
    <name evidence="1" type="ORF">SAMN02745138_00093</name>
</gene>
<organism evidence="1 2">
    <name type="scientific">Anaerotignum lactatifermentans DSM 14214</name>
    <dbReference type="NCBI Taxonomy" id="1121323"/>
    <lineage>
        <taxon>Bacteria</taxon>
        <taxon>Bacillati</taxon>
        <taxon>Bacillota</taxon>
        <taxon>Clostridia</taxon>
        <taxon>Lachnospirales</taxon>
        <taxon>Anaerotignaceae</taxon>
        <taxon>Anaerotignum</taxon>
    </lineage>
</organism>
<dbReference type="RefSeq" id="WP_072847983.1">
    <property type="nucleotide sequence ID" value="NZ_FRAH01000003.1"/>
</dbReference>
<evidence type="ECO:0000313" key="2">
    <source>
        <dbReference type="Proteomes" id="UP000183975"/>
    </source>
</evidence>
<dbReference type="PANTHER" id="PTHR34070">
    <property type="entry name" value="ARMADILLO-TYPE FOLD"/>
    <property type="match status" value="1"/>
</dbReference>